<evidence type="ECO:0000313" key="1">
    <source>
        <dbReference type="EMBL" id="SPD75926.1"/>
    </source>
</evidence>
<dbReference type="InterPro" id="IPR017853">
    <property type="entry name" value="GH"/>
</dbReference>
<evidence type="ECO:0008006" key="2">
    <source>
        <dbReference type="Google" id="ProtNLM"/>
    </source>
</evidence>
<dbReference type="EMBL" id="OJIN01000223">
    <property type="protein sequence ID" value="SPD75926.1"/>
    <property type="molecule type" value="Genomic_DNA"/>
</dbReference>
<proteinExistence type="predicted"/>
<reference evidence="1" key="1">
    <citation type="submission" date="2018-01" db="EMBL/GenBank/DDBJ databases">
        <authorList>
            <person name="Regsiter A."/>
            <person name="William W."/>
        </authorList>
    </citation>
    <scope>NUCLEOTIDE SEQUENCE</scope>
    <source>
        <strain evidence="1">TRIP AH-1</strain>
    </source>
</reference>
<sequence length="374" mass="41713">MMISATYICPVRGLAGLEPPEPDVLEKAARIARSLGIEQLRIPVLEESLTGSVRHKVAFLDGLVQALDHVLDAGCGVSLIAPAQRILGLDFTPPFLAAGSIDSRAARIFVEGRLRNLGSYQWWSDPSLVQRRIRLFRELVSAVAGHPAIRGWIVMDRVLEWPRPEPQVADLVLNAYCAEIKDRDETCPIFLSIGVSEFLAPGILSIIAGQADGLCLRGLEGDFNRFYKPLNPANEIFVSAYLCALAKFFFGSQAEVEIGWSMTADMGDMEEAIRAAMHLVDQGASGINWLSLIDPENRLKSTPPWGLVPGLERIGILDQGLEPKQNFEPWLKAIQRYEQKPTRTDFIDISRKDYVSDPDMHFSRLWGHFQESFR</sequence>
<gene>
    <name evidence="1" type="ORF">PITCH_A780056</name>
</gene>
<organism evidence="1">
    <name type="scientific">uncultured Desulfobacterium sp</name>
    <dbReference type="NCBI Taxonomy" id="201089"/>
    <lineage>
        <taxon>Bacteria</taxon>
        <taxon>Pseudomonadati</taxon>
        <taxon>Thermodesulfobacteriota</taxon>
        <taxon>Desulfobacteria</taxon>
        <taxon>Desulfobacterales</taxon>
        <taxon>Desulfobacteriaceae</taxon>
        <taxon>Desulfobacterium</taxon>
        <taxon>environmental samples</taxon>
    </lineage>
</organism>
<name>A0A445N2L7_9BACT</name>
<dbReference type="AlphaFoldDB" id="A0A445N2L7"/>
<accession>A0A445N2L7</accession>
<dbReference type="SUPFAM" id="SSF51445">
    <property type="entry name" value="(Trans)glycosidases"/>
    <property type="match status" value="1"/>
</dbReference>
<protein>
    <recommendedName>
        <fullName evidence="2">Glycoside hydrolase family 42 N-terminal domain-containing protein</fullName>
    </recommendedName>
</protein>